<feature type="domain" description="Homeobox" evidence="5">
    <location>
        <begin position="128"/>
        <end position="193"/>
    </location>
</feature>
<dbReference type="AlphaFoldDB" id="A0A9Q0FU69"/>
<dbReference type="GO" id="GO:0003677">
    <property type="term" value="F:DNA binding"/>
    <property type="evidence" value="ECO:0007669"/>
    <property type="project" value="UniProtKB-UniRule"/>
</dbReference>
<keyword evidence="7" id="KW-1185">Reference proteome</keyword>
<dbReference type="GO" id="GO:0003700">
    <property type="term" value="F:DNA-binding transcription factor activity"/>
    <property type="evidence" value="ECO:0007669"/>
    <property type="project" value="InterPro"/>
</dbReference>
<dbReference type="CDD" id="cd00086">
    <property type="entry name" value="homeodomain"/>
    <property type="match status" value="1"/>
</dbReference>
<proteinExistence type="predicted"/>
<protein>
    <recommendedName>
        <fullName evidence="5">Homeobox domain-containing protein</fullName>
    </recommendedName>
</protein>
<dbReference type="EMBL" id="JAKUCV010003701">
    <property type="protein sequence ID" value="KAJ4837933.1"/>
    <property type="molecule type" value="Genomic_DNA"/>
</dbReference>
<feature type="compositionally biased region" description="Low complexity" evidence="4">
    <location>
        <begin position="19"/>
        <end position="28"/>
    </location>
</feature>
<dbReference type="PROSITE" id="PS50071">
    <property type="entry name" value="HOMEOBOX_2"/>
    <property type="match status" value="1"/>
</dbReference>
<reference evidence="6" key="2">
    <citation type="journal article" date="2023" name="Plants (Basel)">
        <title>Annotation of the Turnera subulata (Passifloraceae) Draft Genome Reveals the S-Locus Evolved after the Divergence of Turneroideae from Passifloroideae in a Stepwise Manner.</title>
        <authorList>
            <person name="Henning P.M."/>
            <person name="Roalson E.H."/>
            <person name="Mir W."/>
            <person name="McCubbin A.G."/>
            <person name="Shore J.S."/>
        </authorList>
    </citation>
    <scope>NUCLEOTIDE SEQUENCE</scope>
    <source>
        <strain evidence="6">F60SS</strain>
    </source>
</reference>
<feature type="region of interest" description="Disordered" evidence="4">
    <location>
        <begin position="1"/>
        <end position="59"/>
    </location>
</feature>
<evidence type="ECO:0000313" key="7">
    <source>
        <dbReference type="Proteomes" id="UP001141552"/>
    </source>
</evidence>
<feature type="compositionally biased region" description="Basic residues" evidence="4">
    <location>
        <begin position="8"/>
        <end position="18"/>
    </location>
</feature>
<evidence type="ECO:0000256" key="2">
    <source>
        <dbReference type="PROSITE-ProRule" id="PRU00108"/>
    </source>
</evidence>
<dbReference type="Pfam" id="PF00046">
    <property type="entry name" value="Homeodomain"/>
    <property type="match status" value="1"/>
</dbReference>
<dbReference type="InterPro" id="IPR001356">
    <property type="entry name" value="HD"/>
</dbReference>
<dbReference type="OrthoDB" id="6159439at2759"/>
<organism evidence="6 7">
    <name type="scientific">Turnera subulata</name>
    <dbReference type="NCBI Taxonomy" id="218843"/>
    <lineage>
        <taxon>Eukaryota</taxon>
        <taxon>Viridiplantae</taxon>
        <taxon>Streptophyta</taxon>
        <taxon>Embryophyta</taxon>
        <taxon>Tracheophyta</taxon>
        <taxon>Spermatophyta</taxon>
        <taxon>Magnoliopsida</taxon>
        <taxon>eudicotyledons</taxon>
        <taxon>Gunneridae</taxon>
        <taxon>Pentapetalae</taxon>
        <taxon>rosids</taxon>
        <taxon>fabids</taxon>
        <taxon>Malpighiales</taxon>
        <taxon>Passifloraceae</taxon>
        <taxon>Turnera</taxon>
    </lineage>
</organism>
<evidence type="ECO:0000256" key="3">
    <source>
        <dbReference type="RuleBase" id="RU000682"/>
    </source>
</evidence>
<evidence type="ECO:0000256" key="4">
    <source>
        <dbReference type="SAM" id="MobiDB-lite"/>
    </source>
</evidence>
<comment type="caution">
    <text evidence="6">The sequence shown here is derived from an EMBL/GenBank/DDBJ whole genome shotgun (WGS) entry which is preliminary data.</text>
</comment>
<comment type="subcellular location">
    <subcellularLocation>
        <location evidence="1 2 3">Nucleus</location>
    </subcellularLocation>
</comment>
<accession>A0A9Q0FU69</accession>
<feature type="compositionally biased region" description="Low complexity" evidence="4">
    <location>
        <begin position="38"/>
        <end position="58"/>
    </location>
</feature>
<keyword evidence="2 3" id="KW-0371">Homeobox</keyword>
<dbReference type="InterPro" id="IPR044559">
    <property type="entry name" value="WOX13-like"/>
</dbReference>
<name>A0A9Q0FU69_9ROSI</name>
<dbReference type="Gene3D" id="1.10.10.60">
    <property type="entry name" value="Homeodomain-like"/>
    <property type="match status" value="1"/>
</dbReference>
<reference evidence="6" key="1">
    <citation type="submission" date="2022-02" db="EMBL/GenBank/DDBJ databases">
        <authorList>
            <person name="Henning P.M."/>
            <person name="McCubbin A.G."/>
            <person name="Shore J.S."/>
        </authorList>
    </citation>
    <scope>NUCLEOTIDE SEQUENCE</scope>
    <source>
        <strain evidence="6">F60SS</strain>
        <tissue evidence="6">Leaves</tissue>
    </source>
</reference>
<evidence type="ECO:0000259" key="5">
    <source>
        <dbReference type="PROSITE" id="PS50071"/>
    </source>
</evidence>
<evidence type="ECO:0000313" key="6">
    <source>
        <dbReference type="EMBL" id="KAJ4837933.1"/>
    </source>
</evidence>
<dbReference type="GO" id="GO:0005634">
    <property type="term" value="C:nucleus"/>
    <property type="evidence" value="ECO:0007669"/>
    <property type="project" value="UniProtKB-SubCell"/>
</dbReference>
<gene>
    <name evidence="6" type="ORF">Tsubulata_022526</name>
</gene>
<dbReference type="Proteomes" id="UP001141552">
    <property type="component" value="Unassembled WGS sequence"/>
</dbReference>
<feature type="DNA-binding region" description="Homeobox" evidence="2">
    <location>
        <begin position="130"/>
        <end position="194"/>
    </location>
</feature>
<keyword evidence="2 3" id="KW-0238">DNA-binding</keyword>
<dbReference type="SUPFAM" id="SSF46689">
    <property type="entry name" value="Homeodomain-like"/>
    <property type="match status" value="1"/>
</dbReference>
<dbReference type="PANTHER" id="PTHR46777">
    <property type="entry name" value="WUSCHEL-RELATED HOMEOBOX 13"/>
    <property type="match status" value="1"/>
</dbReference>
<evidence type="ECO:0000256" key="1">
    <source>
        <dbReference type="ARBA" id="ARBA00004123"/>
    </source>
</evidence>
<keyword evidence="2 3" id="KW-0539">Nucleus</keyword>
<dbReference type="SMART" id="SM00389">
    <property type="entry name" value="HOX"/>
    <property type="match status" value="1"/>
</dbReference>
<dbReference type="InterPro" id="IPR009057">
    <property type="entry name" value="Homeodomain-like_sf"/>
</dbReference>
<sequence length="283" mass="31615">MEWDTNNHHHHRHHHHHQQPTQQLPPHQEGQNPRENRNGSGNMSTTTSTAGVNGNNGNVNGGGGGGMLYVKVMTDEQLETLRKQIAVYATICEQLVEMHKNLSAQQDLAGGRLGNLYCDPLMASGAHKITARQRWTPTPVQLQILERIFDQGNGTPSKQKIKEITSELSQHGQISETNVYNWFQNRRARSKRKQLVASSSNVESEVETEVDSLNEKKTKPEMFHSQQNPTRADDLCFQSPEISSELHFLGGLPNLTDDHLTGKMGVPGSYNLYEQADDYGMAG</sequence>
<dbReference type="PANTHER" id="PTHR46777:SF5">
    <property type="entry name" value="WUSCHEL-RELATED HOMEOBOX 13"/>
    <property type="match status" value="1"/>
</dbReference>